<proteinExistence type="predicted"/>
<evidence type="ECO:0000313" key="4">
    <source>
        <dbReference type="Proteomes" id="UP000690515"/>
    </source>
</evidence>
<protein>
    <submittedName>
        <fullName evidence="3">Uncharacterized protein</fullName>
    </submittedName>
</protein>
<dbReference type="EMBL" id="JAGSOY010000019">
    <property type="protein sequence ID" value="MBU2711400.1"/>
    <property type="molecule type" value="Genomic_DNA"/>
</dbReference>
<feature type="compositionally biased region" description="Basic residues" evidence="1">
    <location>
        <begin position="77"/>
        <end position="86"/>
    </location>
</feature>
<feature type="signal peptide" evidence="2">
    <location>
        <begin position="1"/>
        <end position="26"/>
    </location>
</feature>
<feature type="region of interest" description="Disordered" evidence="1">
    <location>
        <begin position="66"/>
        <end position="86"/>
    </location>
</feature>
<comment type="caution">
    <text evidence="3">The sequence shown here is derived from an EMBL/GenBank/DDBJ whole genome shotgun (WGS) entry which is preliminary data.</text>
</comment>
<gene>
    <name evidence="3" type="ORF">KCG35_10050</name>
</gene>
<organism evidence="3 4">
    <name type="scientific">Zooshikella harenae</name>
    <dbReference type="NCBI Taxonomy" id="2827238"/>
    <lineage>
        <taxon>Bacteria</taxon>
        <taxon>Pseudomonadati</taxon>
        <taxon>Pseudomonadota</taxon>
        <taxon>Gammaproteobacteria</taxon>
        <taxon>Oceanospirillales</taxon>
        <taxon>Zooshikellaceae</taxon>
        <taxon>Zooshikella</taxon>
    </lineage>
</organism>
<reference evidence="3 4" key="1">
    <citation type="submission" date="2021-04" db="EMBL/GenBank/DDBJ databases">
        <authorList>
            <person name="Pira H."/>
            <person name="Risdian C."/>
            <person name="Wink J."/>
        </authorList>
    </citation>
    <scope>NUCLEOTIDE SEQUENCE [LARGE SCALE GENOMIC DNA]</scope>
    <source>
        <strain evidence="3 4">WH53</strain>
    </source>
</reference>
<sequence>MKHLISLLKLTFFIAFFTILSTATQADVPVENFDKIAEMLKQSGKLSETATEEETEQAVKDYIRQRTKSFKDSPQKPPKKMNLKSY</sequence>
<feature type="chain" id="PRO_5045757447" evidence="2">
    <location>
        <begin position="27"/>
        <end position="86"/>
    </location>
</feature>
<evidence type="ECO:0000256" key="1">
    <source>
        <dbReference type="SAM" id="MobiDB-lite"/>
    </source>
</evidence>
<keyword evidence="2" id="KW-0732">Signal</keyword>
<name>A0ABS5ZBP5_9GAMM</name>
<keyword evidence="4" id="KW-1185">Reference proteome</keyword>
<evidence type="ECO:0000313" key="3">
    <source>
        <dbReference type="EMBL" id="MBU2711400.1"/>
    </source>
</evidence>
<evidence type="ECO:0000256" key="2">
    <source>
        <dbReference type="SAM" id="SignalP"/>
    </source>
</evidence>
<dbReference type="Proteomes" id="UP000690515">
    <property type="component" value="Unassembled WGS sequence"/>
</dbReference>
<accession>A0ABS5ZBP5</accession>
<dbReference type="RefSeq" id="WP_215819561.1">
    <property type="nucleotide sequence ID" value="NZ_JAGSOY010000019.1"/>
</dbReference>